<dbReference type="Pfam" id="PF06764">
    <property type="entry name" value="DUF1223"/>
    <property type="match status" value="1"/>
</dbReference>
<feature type="signal peptide" evidence="1">
    <location>
        <begin position="1"/>
        <end position="24"/>
    </location>
</feature>
<dbReference type="Proteomes" id="UP000255207">
    <property type="component" value="Unassembled WGS sequence"/>
</dbReference>
<dbReference type="PANTHER" id="PTHR36057">
    <property type="match status" value="1"/>
</dbReference>
<organism evidence="2 3">
    <name type="scientific">Bosea caraganae</name>
    <dbReference type="NCBI Taxonomy" id="2763117"/>
    <lineage>
        <taxon>Bacteria</taxon>
        <taxon>Pseudomonadati</taxon>
        <taxon>Pseudomonadota</taxon>
        <taxon>Alphaproteobacteria</taxon>
        <taxon>Hyphomicrobiales</taxon>
        <taxon>Boseaceae</taxon>
        <taxon>Bosea</taxon>
    </lineage>
</organism>
<comment type="caution">
    <text evidence="2">The sequence shown here is derived from an EMBL/GenBank/DDBJ whole genome shotgun (WGS) entry which is preliminary data.</text>
</comment>
<evidence type="ECO:0000313" key="3">
    <source>
        <dbReference type="Proteomes" id="UP000255207"/>
    </source>
</evidence>
<keyword evidence="3" id="KW-1185">Reference proteome</keyword>
<dbReference type="AlphaFoldDB" id="A0A370L006"/>
<evidence type="ECO:0000256" key="1">
    <source>
        <dbReference type="SAM" id="SignalP"/>
    </source>
</evidence>
<dbReference type="InterPro" id="IPR036249">
    <property type="entry name" value="Thioredoxin-like_sf"/>
</dbReference>
<dbReference type="PANTHER" id="PTHR36057:SF1">
    <property type="entry name" value="LIPOPROTEIN LIPID ATTACHMENT SITE-LIKE PROTEIN, PUTATIVE (DUF1223)-RELATED"/>
    <property type="match status" value="1"/>
</dbReference>
<dbReference type="SUPFAM" id="SSF52833">
    <property type="entry name" value="Thioredoxin-like"/>
    <property type="match status" value="1"/>
</dbReference>
<feature type="chain" id="PRO_5030068200" evidence="1">
    <location>
        <begin position="25"/>
        <end position="251"/>
    </location>
</feature>
<dbReference type="RefSeq" id="WP_114831846.1">
    <property type="nucleotide sequence ID" value="NZ_QQTO01000018.1"/>
</dbReference>
<name>A0A370L006_9HYPH</name>
<sequence>MLHRARLAAPLFAALAFGGTMAHAEPAAKPKAVLELFTSQGCSSCPAADALFVELAKDPGLIALTLPVTYWDYLGWKDTLAQDAFTKRQKLYAKTRGDGQIYTPQAVINGTVHMVGSDKANLEKAVKDQADTALPVTVSLDEAAGTLRIQLTPAAGGSDKPGGVWVLPISRLVMVPIERGENKGRSASYANVVRGMVRVGDWTGTQTTMQAPISSTKAEGADGYAVLVQADQPSKYGMIPGTILGAALSKR</sequence>
<dbReference type="InterPro" id="IPR010634">
    <property type="entry name" value="DUF1223"/>
</dbReference>
<protein>
    <submittedName>
        <fullName evidence="2">DUF1223 domain-containing protein</fullName>
    </submittedName>
</protein>
<proteinExistence type="predicted"/>
<evidence type="ECO:0000313" key="2">
    <source>
        <dbReference type="EMBL" id="RDJ20590.1"/>
    </source>
</evidence>
<dbReference type="OrthoDB" id="9808254at2"/>
<dbReference type="EMBL" id="QQTP01000017">
    <property type="protein sequence ID" value="RDJ20590.1"/>
    <property type="molecule type" value="Genomic_DNA"/>
</dbReference>
<accession>A0A370L006</accession>
<gene>
    <name evidence="2" type="ORF">DWE98_24020</name>
</gene>
<keyword evidence="1" id="KW-0732">Signal</keyword>
<reference evidence="3" key="1">
    <citation type="submission" date="2018-07" db="EMBL/GenBank/DDBJ databases">
        <authorList>
            <person name="Safronova V.I."/>
            <person name="Chirak E.R."/>
            <person name="Sazanova A.L."/>
        </authorList>
    </citation>
    <scope>NUCLEOTIDE SEQUENCE [LARGE SCALE GENOMIC DNA]</scope>
    <source>
        <strain evidence="3">RCAM04685</strain>
    </source>
</reference>